<dbReference type="InterPro" id="IPR030395">
    <property type="entry name" value="GP_PDE_dom"/>
</dbReference>
<keyword evidence="3" id="KW-0319">Glycerol metabolism</keyword>
<dbReference type="EMBL" id="QGKW02001988">
    <property type="protein sequence ID" value="KAF2552358.1"/>
    <property type="molecule type" value="Genomic_DNA"/>
</dbReference>
<sequence>MGASTVFLCGVVLIHLFASQTDAQRPRSPWKTLSGDAPRVISRGGFSGLFPDSSLDAYIFALQTSVADAVLWCDVQLTKDGAGICFPDLNMSNASIIEVVYPKGQKTYPVNGVPTQGWFTVDFSLKDLNKVYLIRGLLSRSDRFDGNEYTISTVQTVNKELKPLGFWLNVQHDAFYAQHNLSMSTFLISASKTVSIGYLSSPEVNFFTKIAGRFGRNGPKFVFRFLEKEQFEPTTNRTYGSILSNLTFVKNFASGILVPKSYVLPLDDKQYLLPSTSLVHDAQKAGLEVFVSGFANNVDIAHDYSYDPVSEYLSFMDNGNFSVDGVLSDFPITASASIECFSHLGRNAIKQGIDFLVISKNGASGDYPGCTDLAYDKAIKDGADVIDCSVQMSSDGDAPRVISRGGFSGLFPDSSIDAYNFAMLTSVEDVVLWCDLQLTKDGAGICFPDLTLSNASNIEFVYPRGQNSYLVNGIPTMGWFTIDFSLRALTNVSLIRGILSRSDRFDGNGYTISTVQTVNKELKPQGLWLNVQHEAFYAQHTLSMTTFLTTASKTINIDFISSPEVNFFKKIAGRFGRNGPSFIFRFLEKEQFEPTTNRTYGSILSNLTFVKNFASGILVPKSYVLPLDDKQYLLPSTSLVHDAQKAGLEVFVSGFANDVDIAHDYSYDPVSEYLSFMDNGNFSVDGVLSDFPITASASIECFSHLGRNAIKQGSK</sequence>
<feature type="domain" description="GP-PDE" evidence="7">
    <location>
        <begin position="38"/>
        <end position="338"/>
    </location>
</feature>
<proteinExistence type="predicted"/>
<dbReference type="GO" id="GO:0006629">
    <property type="term" value="P:lipid metabolic process"/>
    <property type="evidence" value="ECO:0007669"/>
    <property type="project" value="InterPro"/>
</dbReference>
<evidence type="ECO:0000256" key="2">
    <source>
        <dbReference type="ARBA" id="ARBA00022729"/>
    </source>
</evidence>
<dbReference type="FunFam" id="3.20.20.190:FF:000013">
    <property type="entry name" value="Glycerophosphodiester phosphodiesterase GDPDL3"/>
    <property type="match status" value="2"/>
</dbReference>
<comment type="caution">
    <text evidence="8">The sequence shown here is derived from an EMBL/GenBank/DDBJ whole genome shotgun (WGS) entry which is preliminary data.</text>
</comment>
<dbReference type="Gene3D" id="3.20.20.190">
    <property type="entry name" value="Phosphatidylinositol (PI) phosphodiesterase"/>
    <property type="match status" value="3"/>
</dbReference>
<organism evidence="8 9">
    <name type="scientific">Brassica cretica</name>
    <name type="common">Mustard</name>
    <dbReference type="NCBI Taxonomy" id="69181"/>
    <lineage>
        <taxon>Eukaryota</taxon>
        <taxon>Viridiplantae</taxon>
        <taxon>Streptophyta</taxon>
        <taxon>Embryophyta</taxon>
        <taxon>Tracheophyta</taxon>
        <taxon>Spermatophyta</taxon>
        <taxon>Magnoliopsida</taxon>
        <taxon>eudicotyledons</taxon>
        <taxon>Gunneridae</taxon>
        <taxon>Pentapetalae</taxon>
        <taxon>rosids</taxon>
        <taxon>malvids</taxon>
        <taxon>Brassicales</taxon>
        <taxon>Brassicaceae</taxon>
        <taxon>Brassiceae</taxon>
        <taxon>Brassica</taxon>
    </lineage>
</organism>
<dbReference type="CDD" id="cd08603">
    <property type="entry name" value="GDPD_SHV3_repeat_1"/>
    <property type="match status" value="2"/>
</dbReference>
<protein>
    <recommendedName>
        <fullName evidence="1">glycerophosphodiester phosphodiesterase</fullName>
        <ecNumber evidence="1">3.1.4.46</ecNumber>
    </recommendedName>
</protein>
<dbReference type="SUPFAM" id="SSF51695">
    <property type="entry name" value="PLC-like phosphodiesterases"/>
    <property type="match status" value="3"/>
</dbReference>
<dbReference type="Pfam" id="PF03009">
    <property type="entry name" value="GDPD"/>
    <property type="match status" value="1"/>
</dbReference>
<gene>
    <name evidence="8" type="ORF">F2Q68_00037477</name>
</gene>
<feature type="signal peptide" evidence="6">
    <location>
        <begin position="1"/>
        <end position="23"/>
    </location>
</feature>
<dbReference type="GO" id="GO:0008889">
    <property type="term" value="F:glycerophosphodiester phosphodiesterase activity"/>
    <property type="evidence" value="ECO:0007669"/>
    <property type="project" value="UniProtKB-EC"/>
</dbReference>
<evidence type="ECO:0000256" key="5">
    <source>
        <dbReference type="ARBA" id="ARBA00047512"/>
    </source>
</evidence>
<evidence type="ECO:0000313" key="8">
    <source>
        <dbReference type="EMBL" id="KAF2552358.1"/>
    </source>
</evidence>
<evidence type="ECO:0000259" key="7">
    <source>
        <dbReference type="PROSITE" id="PS51704"/>
    </source>
</evidence>
<name>A0A8S9H8Q0_BRACR</name>
<feature type="domain" description="GP-PDE" evidence="7">
    <location>
        <begin position="355"/>
        <end position="396"/>
    </location>
</feature>
<dbReference type="InterPro" id="IPR017946">
    <property type="entry name" value="PLC-like_Pdiesterase_TIM-brl"/>
</dbReference>
<evidence type="ECO:0000256" key="3">
    <source>
        <dbReference type="ARBA" id="ARBA00022798"/>
    </source>
</evidence>
<keyword evidence="2 6" id="KW-0732">Signal</keyword>
<keyword evidence="4" id="KW-0378">Hydrolase</keyword>
<feature type="domain" description="GP-PDE" evidence="7">
    <location>
        <begin position="399"/>
        <end position="699"/>
    </location>
</feature>
<evidence type="ECO:0000256" key="6">
    <source>
        <dbReference type="SAM" id="SignalP"/>
    </source>
</evidence>
<accession>A0A8S9H8Q0</accession>
<evidence type="ECO:0000313" key="9">
    <source>
        <dbReference type="Proteomes" id="UP000712281"/>
    </source>
</evidence>
<dbReference type="PANTHER" id="PTHR43620:SF26">
    <property type="entry name" value="GLYCEROPHOSPHODIESTER PHOSPHODIESTERASE"/>
    <property type="match status" value="1"/>
</dbReference>
<evidence type="ECO:0000256" key="1">
    <source>
        <dbReference type="ARBA" id="ARBA00012247"/>
    </source>
</evidence>
<dbReference type="PROSITE" id="PS51704">
    <property type="entry name" value="GP_PDE"/>
    <property type="match status" value="3"/>
</dbReference>
<reference evidence="8" key="1">
    <citation type="submission" date="2019-12" db="EMBL/GenBank/DDBJ databases">
        <title>Genome sequencing and annotation of Brassica cretica.</title>
        <authorList>
            <person name="Studholme D.J."/>
            <person name="Sarris P.F."/>
        </authorList>
    </citation>
    <scope>NUCLEOTIDE SEQUENCE</scope>
    <source>
        <strain evidence="8">PFS-001/15</strain>
        <tissue evidence="8">Leaf</tissue>
    </source>
</reference>
<dbReference type="GO" id="GO:0006071">
    <property type="term" value="P:glycerol metabolic process"/>
    <property type="evidence" value="ECO:0007669"/>
    <property type="project" value="UniProtKB-KW"/>
</dbReference>
<dbReference type="PANTHER" id="PTHR43620">
    <property type="entry name" value="GLYCEROPHOSPHORYL DIESTER PHOSPHODIESTERASE"/>
    <property type="match status" value="1"/>
</dbReference>
<comment type="catalytic activity">
    <reaction evidence="5">
        <text>a sn-glycero-3-phosphodiester + H2O = an alcohol + sn-glycerol 3-phosphate + H(+)</text>
        <dbReference type="Rhea" id="RHEA:12969"/>
        <dbReference type="ChEBI" id="CHEBI:15377"/>
        <dbReference type="ChEBI" id="CHEBI:15378"/>
        <dbReference type="ChEBI" id="CHEBI:30879"/>
        <dbReference type="ChEBI" id="CHEBI:57597"/>
        <dbReference type="ChEBI" id="CHEBI:83408"/>
        <dbReference type="EC" id="3.1.4.46"/>
    </reaction>
</comment>
<dbReference type="AlphaFoldDB" id="A0A8S9H8Q0"/>
<feature type="chain" id="PRO_5035931192" description="glycerophosphodiester phosphodiesterase" evidence="6">
    <location>
        <begin position="24"/>
        <end position="715"/>
    </location>
</feature>
<evidence type="ECO:0000256" key="4">
    <source>
        <dbReference type="ARBA" id="ARBA00022801"/>
    </source>
</evidence>
<dbReference type="EC" id="3.1.4.46" evidence="1"/>
<dbReference type="Proteomes" id="UP000712281">
    <property type="component" value="Unassembled WGS sequence"/>
</dbReference>